<dbReference type="PANTHER" id="PTHR45860:SF3">
    <property type="entry name" value="EIF-2B GDP-GTP EXCHANGE FACTOR SUBUNIT ALPHA"/>
    <property type="match status" value="1"/>
</dbReference>
<protein>
    <submittedName>
        <fullName evidence="6">Uncharacterized protein</fullName>
    </submittedName>
</protein>
<dbReference type="InterPro" id="IPR042529">
    <property type="entry name" value="IF_2B-like_C"/>
</dbReference>
<evidence type="ECO:0000256" key="2">
    <source>
        <dbReference type="ARBA" id="ARBA00022540"/>
    </source>
</evidence>
<dbReference type="InterPro" id="IPR051501">
    <property type="entry name" value="eIF2B_alpha/beta/delta"/>
</dbReference>
<dbReference type="OrthoDB" id="1695799at2759"/>
<dbReference type="SUPFAM" id="SSF100950">
    <property type="entry name" value="NagB/RpiA/CoA transferase-like"/>
    <property type="match status" value="1"/>
</dbReference>
<dbReference type="InterPro" id="IPR037171">
    <property type="entry name" value="NagB/RpiA_transferase-like"/>
</dbReference>
<dbReference type="InterPro" id="IPR000649">
    <property type="entry name" value="IF-2B-related"/>
</dbReference>
<evidence type="ECO:0000256" key="5">
    <source>
        <dbReference type="SAM" id="SignalP"/>
    </source>
</evidence>
<sequence length="189" mass="20178">RLLPASSSPVNVPLTLGFLIFYIAALKTTPESPEENKRGEGGGSIPVVRTGVKPVRVIQTGVLPAQVVQTGVLPAQVVQTGSLPAQVVQTGSLPAHIVQTGFLAARVVQAGVLPAQVVRTDFNSAKNRLLERAEKFGEISCEARKIIAMLSQDFIFDGCTILVHGLSRVVLEILKMAAQNNKLFRVLCT</sequence>
<evidence type="ECO:0000256" key="4">
    <source>
        <dbReference type="RuleBase" id="RU003814"/>
    </source>
</evidence>
<dbReference type="Pfam" id="PF01008">
    <property type="entry name" value="IF-2B"/>
    <property type="match status" value="1"/>
</dbReference>
<keyword evidence="3" id="KW-0648">Protein biosynthesis</keyword>
<dbReference type="Proteomes" id="UP000029120">
    <property type="component" value="Unassembled WGS sequence"/>
</dbReference>
<feature type="chain" id="PRO_5001821617" evidence="5">
    <location>
        <begin position="26"/>
        <end position="189"/>
    </location>
</feature>
<feature type="non-terminal residue" evidence="6">
    <location>
        <position position="189"/>
    </location>
</feature>
<dbReference type="eggNOG" id="KOG1466">
    <property type="taxonomic scope" value="Eukaryota"/>
</dbReference>
<accession>A0A087G1G3</accession>
<evidence type="ECO:0000256" key="1">
    <source>
        <dbReference type="ARBA" id="ARBA00007251"/>
    </source>
</evidence>
<evidence type="ECO:0000313" key="7">
    <source>
        <dbReference type="Proteomes" id="UP000029120"/>
    </source>
</evidence>
<proteinExistence type="inferred from homology"/>
<reference evidence="7" key="1">
    <citation type="journal article" date="2015" name="Nat. Plants">
        <title>Genome expansion of Arabis alpina linked with retrotransposition and reduced symmetric DNA methylation.</title>
        <authorList>
            <person name="Willing E.M."/>
            <person name="Rawat V."/>
            <person name="Mandakova T."/>
            <person name="Maumus F."/>
            <person name="James G.V."/>
            <person name="Nordstroem K.J."/>
            <person name="Becker C."/>
            <person name="Warthmann N."/>
            <person name="Chica C."/>
            <person name="Szarzynska B."/>
            <person name="Zytnicki M."/>
            <person name="Albani M.C."/>
            <person name="Kiefer C."/>
            <person name="Bergonzi S."/>
            <person name="Castaings L."/>
            <person name="Mateos J.L."/>
            <person name="Berns M.C."/>
            <person name="Bujdoso N."/>
            <person name="Piofczyk T."/>
            <person name="de Lorenzo L."/>
            <person name="Barrero-Sicilia C."/>
            <person name="Mateos I."/>
            <person name="Piednoel M."/>
            <person name="Hagmann J."/>
            <person name="Chen-Min-Tao R."/>
            <person name="Iglesias-Fernandez R."/>
            <person name="Schuster S.C."/>
            <person name="Alonso-Blanco C."/>
            <person name="Roudier F."/>
            <person name="Carbonero P."/>
            <person name="Paz-Ares J."/>
            <person name="Davis S.J."/>
            <person name="Pecinka A."/>
            <person name="Quesneville H."/>
            <person name="Colot V."/>
            <person name="Lysak M.A."/>
            <person name="Weigel D."/>
            <person name="Coupland G."/>
            <person name="Schneeberger K."/>
        </authorList>
    </citation>
    <scope>NUCLEOTIDE SEQUENCE [LARGE SCALE GENOMIC DNA]</scope>
    <source>
        <strain evidence="7">cv. Pajares</strain>
    </source>
</reference>
<keyword evidence="7" id="KW-1185">Reference proteome</keyword>
<dbReference type="EMBL" id="KL976051">
    <property type="protein sequence ID" value="KFK23715.1"/>
    <property type="molecule type" value="Genomic_DNA"/>
</dbReference>
<keyword evidence="5" id="KW-0732">Signal</keyword>
<dbReference type="GO" id="GO:0005085">
    <property type="term" value="F:guanyl-nucleotide exchange factor activity"/>
    <property type="evidence" value="ECO:0007669"/>
    <property type="project" value="TreeGrafter"/>
</dbReference>
<name>A0A087G1G3_ARAAL</name>
<dbReference type="Gene3D" id="3.40.50.10470">
    <property type="entry name" value="Translation initiation factor eif-2b, domain 2"/>
    <property type="match status" value="1"/>
</dbReference>
<evidence type="ECO:0000256" key="3">
    <source>
        <dbReference type="ARBA" id="ARBA00022917"/>
    </source>
</evidence>
<dbReference type="GO" id="GO:0003743">
    <property type="term" value="F:translation initiation factor activity"/>
    <property type="evidence" value="ECO:0007669"/>
    <property type="project" value="UniProtKB-KW"/>
</dbReference>
<dbReference type="AlphaFoldDB" id="A0A087G1G3"/>
<organism evidence="6 7">
    <name type="scientific">Arabis alpina</name>
    <name type="common">Alpine rock-cress</name>
    <dbReference type="NCBI Taxonomy" id="50452"/>
    <lineage>
        <taxon>Eukaryota</taxon>
        <taxon>Viridiplantae</taxon>
        <taxon>Streptophyta</taxon>
        <taxon>Embryophyta</taxon>
        <taxon>Tracheophyta</taxon>
        <taxon>Spermatophyta</taxon>
        <taxon>Magnoliopsida</taxon>
        <taxon>eudicotyledons</taxon>
        <taxon>Gunneridae</taxon>
        <taxon>Pentapetalae</taxon>
        <taxon>rosids</taxon>
        <taxon>malvids</taxon>
        <taxon>Brassicales</taxon>
        <taxon>Brassicaceae</taxon>
        <taxon>Arabideae</taxon>
        <taxon>Arabis</taxon>
    </lineage>
</organism>
<comment type="similarity">
    <text evidence="1 4">Belongs to the eIF-2B alpha/beta/delta subunits family.</text>
</comment>
<dbReference type="Gramene" id="KFK23715">
    <property type="protein sequence ID" value="KFK23715"/>
    <property type="gene ID" value="AALP_AAs69426U000100"/>
</dbReference>
<feature type="non-terminal residue" evidence="6">
    <location>
        <position position="1"/>
    </location>
</feature>
<keyword evidence="2" id="KW-0396">Initiation factor</keyword>
<feature type="signal peptide" evidence="5">
    <location>
        <begin position="1"/>
        <end position="25"/>
    </location>
</feature>
<dbReference type="GO" id="GO:0005851">
    <property type="term" value="C:eukaryotic translation initiation factor 2B complex"/>
    <property type="evidence" value="ECO:0007669"/>
    <property type="project" value="TreeGrafter"/>
</dbReference>
<gene>
    <name evidence="6" type="ORF">AALP_AAs69426U000100</name>
</gene>
<dbReference type="PANTHER" id="PTHR45860">
    <property type="entry name" value="TRANSLATION INITIATION FACTOR EIF-2B SUBUNIT ALPHA"/>
    <property type="match status" value="1"/>
</dbReference>
<evidence type="ECO:0000313" key="6">
    <source>
        <dbReference type="EMBL" id="KFK23715.1"/>
    </source>
</evidence>